<gene>
    <name evidence="2" type="ORF">SMD27_03485</name>
</gene>
<protein>
    <recommendedName>
        <fullName evidence="4">Lipoprotein</fullName>
    </recommendedName>
</protein>
<proteinExistence type="predicted"/>
<evidence type="ECO:0008006" key="4">
    <source>
        <dbReference type="Google" id="ProtNLM"/>
    </source>
</evidence>
<dbReference type="Proteomes" id="UP001279642">
    <property type="component" value="Unassembled WGS sequence"/>
</dbReference>
<comment type="caution">
    <text evidence="2">The sequence shown here is derived from an EMBL/GenBank/DDBJ whole genome shotgun (WGS) entry which is preliminary data.</text>
</comment>
<dbReference type="RefSeq" id="WP_320506934.1">
    <property type="nucleotide sequence ID" value="NZ_JAXCLW010000001.1"/>
</dbReference>
<feature type="signal peptide" evidence="1">
    <location>
        <begin position="1"/>
        <end position="35"/>
    </location>
</feature>
<feature type="chain" id="PRO_5045372366" description="Lipoprotein" evidence="1">
    <location>
        <begin position="36"/>
        <end position="170"/>
    </location>
</feature>
<dbReference type="EMBL" id="JAXCLW010000001">
    <property type="protein sequence ID" value="MDY0881892.1"/>
    <property type="molecule type" value="Genomic_DNA"/>
</dbReference>
<dbReference type="CDD" id="cd13120">
    <property type="entry name" value="BF2867_like_N"/>
    <property type="match status" value="1"/>
</dbReference>
<accession>A0ABU5E6H4</accession>
<evidence type="ECO:0000256" key="1">
    <source>
        <dbReference type="SAM" id="SignalP"/>
    </source>
</evidence>
<sequence length="170" mass="17967">MGGFSTCRSIVGESSSSRRAVTTLLSLCFASLLLAACQSAGDPVGTPVTSKTKTSQNSAMAKVETPAGKTDWLNGEDLVGLADRDVSAALGTPTHIRKDDPAEIWQYSSQDCVLDFYLYQAGGGMQVAYVEARDRMAQAERADRCVHSLLSSGDPAVKTAKIEKTADASQ</sequence>
<evidence type="ECO:0000313" key="3">
    <source>
        <dbReference type="Proteomes" id="UP001279642"/>
    </source>
</evidence>
<evidence type="ECO:0000313" key="2">
    <source>
        <dbReference type="EMBL" id="MDY0881892.1"/>
    </source>
</evidence>
<name>A0ABU5E6H4_9PROT</name>
<reference evidence="2 3" key="1">
    <citation type="journal article" date="2016" name="Antonie Van Leeuwenhoek">
        <title>Dongia soli sp. nov., isolated from soil from Dokdo, Korea.</title>
        <authorList>
            <person name="Kim D.U."/>
            <person name="Lee H."/>
            <person name="Kim H."/>
            <person name="Kim S.G."/>
            <person name="Ka J.O."/>
        </authorList>
    </citation>
    <scope>NUCLEOTIDE SEQUENCE [LARGE SCALE GENOMIC DNA]</scope>
    <source>
        <strain evidence="2 3">D78</strain>
    </source>
</reference>
<keyword evidence="1" id="KW-0732">Signal</keyword>
<organism evidence="2 3">
    <name type="scientific">Dongia soli</name>
    <dbReference type="NCBI Taxonomy" id="600628"/>
    <lineage>
        <taxon>Bacteria</taxon>
        <taxon>Pseudomonadati</taxon>
        <taxon>Pseudomonadota</taxon>
        <taxon>Alphaproteobacteria</taxon>
        <taxon>Rhodospirillales</taxon>
        <taxon>Dongiaceae</taxon>
        <taxon>Dongia</taxon>
    </lineage>
</organism>
<keyword evidence="3" id="KW-1185">Reference proteome</keyword>